<keyword evidence="8" id="KW-0752">Steroid biosynthesis</keyword>
<dbReference type="GO" id="GO:0047598">
    <property type="term" value="F:7-dehydrocholesterol reductase activity"/>
    <property type="evidence" value="ECO:0007669"/>
    <property type="project" value="UniProtKB-EC"/>
</dbReference>
<organism evidence="18 19">
    <name type="scientific">Helianthus annuus</name>
    <name type="common">Common sunflower</name>
    <dbReference type="NCBI Taxonomy" id="4232"/>
    <lineage>
        <taxon>Eukaryota</taxon>
        <taxon>Viridiplantae</taxon>
        <taxon>Streptophyta</taxon>
        <taxon>Embryophyta</taxon>
        <taxon>Tracheophyta</taxon>
        <taxon>Spermatophyta</taxon>
        <taxon>Magnoliopsida</taxon>
        <taxon>eudicotyledons</taxon>
        <taxon>Gunneridae</taxon>
        <taxon>Pentapetalae</taxon>
        <taxon>asterids</taxon>
        <taxon>campanulids</taxon>
        <taxon>Asterales</taxon>
        <taxon>Asteraceae</taxon>
        <taxon>Asteroideae</taxon>
        <taxon>Heliantheae alliance</taxon>
        <taxon>Heliantheae</taxon>
        <taxon>Helianthus</taxon>
    </lineage>
</organism>
<evidence type="ECO:0000256" key="6">
    <source>
        <dbReference type="ARBA" id="ARBA00022778"/>
    </source>
</evidence>
<evidence type="ECO:0000256" key="16">
    <source>
        <dbReference type="ARBA" id="ARBA00038851"/>
    </source>
</evidence>
<keyword evidence="12" id="KW-0443">Lipid metabolism</keyword>
<comment type="similarity">
    <text evidence="2">Belongs to the ERG4/ERG24 family.</text>
</comment>
<comment type="subcellular location">
    <subcellularLocation>
        <location evidence="1">Membrane</location>
        <topology evidence="1">Multi-pass membrane protein</topology>
    </subcellularLocation>
</comment>
<evidence type="ECO:0000256" key="7">
    <source>
        <dbReference type="ARBA" id="ARBA00022857"/>
    </source>
</evidence>
<evidence type="ECO:0000256" key="17">
    <source>
        <dbReference type="ARBA" id="ARBA00042688"/>
    </source>
</evidence>
<keyword evidence="4" id="KW-0153">Cholesterol metabolism</keyword>
<dbReference type="AlphaFoldDB" id="A0A9K3NP27"/>
<evidence type="ECO:0000256" key="12">
    <source>
        <dbReference type="ARBA" id="ARBA00023098"/>
    </source>
</evidence>
<evidence type="ECO:0000313" key="18">
    <source>
        <dbReference type="EMBL" id="KAF5807426.1"/>
    </source>
</evidence>
<evidence type="ECO:0000256" key="13">
    <source>
        <dbReference type="ARBA" id="ARBA00023136"/>
    </source>
</evidence>
<evidence type="ECO:0000256" key="2">
    <source>
        <dbReference type="ARBA" id="ARBA00005402"/>
    </source>
</evidence>
<keyword evidence="6" id="KW-0152">Cholesterol biosynthesis</keyword>
<evidence type="ECO:0000256" key="14">
    <source>
        <dbReference type="ARBA" id="ARBA00023166"/>
    </source>
</evidence>
<protein>
    <recommendedName>
        <fullName evidence="16">7-dehydrocholesterol reductase</fullName>
        <ecNumber evidence="16">1.3.1.21</ecNumber>
    </recommendedName>
    <alternativeName>
        <fullName evidence="17">Sterol Delta(7)-reductase</fullName>
    </alternativeName>
</protein>
<evidence type="ECO:0000256" key="5">
    <source>
        <dbReference type="ARBA" id="ARBA00022692"/>
    </source>
</evidence>
<dbReference type="GO" id="GO:0016020">
    <property type="term" value="C:membrane"/>
    <property type="evidence" value="ECO:0007669"/>
    <property type="project" value="UniProtKB-SubCell"/>
</dbReference>
<keyword evidence="11" id="KW-0756">Sterol biosynthesis</keyword>
<reference evidence="18" key="2">
    <citation type="submission" date="2020-06" db="EMBL/GenBank/DDBJ databases">
        <title>Helianthus annuus Genome sequencing and assembly Release 2.</title>
        <authorList>
            <person name="Gouzy J."/>
            <person name="Langlade N."/>
            <person name="Munos S."/>
        </authorList>
    </citation>
    <scope>NUCLEOTIDE SEQUENCE</scope>
    <source>
        <tissue evidence="18">Leaves</tissue>
    </source>
</reference>
<dbReference type="PANTHER" id="PTHR21257:SF38">
    <property type="entry name" value="7-DEHYDROCHOLESTEROL REDUCTASE"/>
    <property type="match status" value="1"/>
</dbReference>
<keyword evidence="5" id="KW-0812">Transmembrane</keyword>
<dbReference type="Pfam" id="PF01222">
    <property type="entry name" value="ERG4_ERG24"/>
    <property type="match status" value="1"/>
</dbReference>
<reference evidence="18" key="1">
    <citation type="journal article" date="2017" name="Nature">
        <title>The sunflower genome provides insights into oil metabolism, flowering and Asterid evolution.</title>
        <authorList>
            <person name="Badouin H."/>
            <person name="Gouzy J."/>
            <person name="Grassa C.J."/>
            <person name="Murat F."/>
            <person name="Staton S.E."/>
            <person name="Cottret L."/>
            <person name="Lelandais-Briere C."/>
            <person name="Owens G.L."/>
            <person name="Carrere S."/>
            <person name="Mayjonade B."/>
            <person name="Legrand L."/>
            <person name="Gill N."/>
            <person name="Kane N.C."/>
            <person name="Bowers J.E."/>
            <person name="Hubner S."/>
            <person name="Bellec A."/>
            <person name="Berard A."/>
            <person name="Berges H."/>
            <person name="Blanchet N."/>
            <person name="Boniface M.C."/>
            <person name="Brunel D."/>
            <person name="Catrice O."/>
            <person name="Chaidir N."/>
            <person name="Claudel C."/>
            <person name="Donnadieu C."/>
            <person name="Faraut T."/>
            <person name="Fievet G."/>
            <person name="Helmstetter N."/>
            <person name="King M."/>
            <person name="Knapp S.J."/>
            <person name="Lai Z."/>
            <person name="Le Paslier M.C."/>
            <person name="Lippi Y."/>
            <person name="Lorenzon L."/>
            <person name="Mandel J.R."/>
            <person name="Marage G."/>
            <person name="Marchand G."/>
            <person name="Marquand E."/>
            <person name="Bret-Mestries E."/>
            <person name="Morien E."/>
            <person name="Nambeesan S."/>
            <person name="Nguyen T."/>
            <person name="Pegot-Espagnet P."/>
            <person name="Pouilly N."/>
            <person name="Raftis F."/>
            <person name="Sallet E."/>
            <person name="Schiex T."/>
            <person name="Thomas J."/>
            <person name="Vandecasteele C."/>
            <person name="Vares D."/>
            <person name="Vear F."/>
            <person name="Vautrin S."/>
            <person name="Crespi M."/>
            <person name="Mangin B."/>
            <person name="Burke J.M."/>
            <person name="Salse J."/>
            <person name="Munos S."/>
            <person name="Vincourt P."/>
            <person name="Rieseberg L.H."/>
            <person name="Langlade N.B."/>
        </authorList>
    </citation>
    <scope>NUCLEOTIDE SEQUENCE</scope>
    <source>
        <tissue evidence="18">Leaves</tissue>
    </source>
</reference>
<evidence type="ECO:0000256" key="8">
    <source>
        <dbReference type="ARBA" id="ARBA00022955"/>
    </source>
</evidence>
<keyword evidence="14" id="KW-1207">Sterol metabolism</keyword>
<sequence length="60" mass="6995">MDIAHDRAGFYICWGCLVWVPSIYTSPGMYLVNHPVSLGPQVIFFINEIKKKYFFIQIKV</sequence>
<evidence type="ECO:0000256" key="11">
    <source>
        <dbReference type="ARBA" id="ARBA00023011"/>
    </source>
</evidence>
<dbReference type="PANTHER" id="PTHR21257">
    <property type="entry name" value="DELTA(14)-STEROL REDUCTASE"/>
    <property type="match status" value="1"/>
</dbReference>
<evidence type="ECO:0000256" key="15">
    <source>
        <dbReference type="ARBA" id="ARBA00023221"/>
    </source>
</evidence>
<comment type="caution">
    <text evidence="18">The sequence shown here is derived from an EMBL/GenBank/DDBJ whole genome shotgun (WGS) entry which is preliminary data.</text>
</comment>
<proteinExistence type="inferred from homology"/>
<accession>A0A9K3NP27</accession>
<dbReference type="EC" id="1.3.1.21" evidence="16"/>
<name>A0A9K3NP27_HELAN</name>
<evidence type="ECO:0000256" key="9">
    <source>
        <dbReference type="ARBA" id="ARBA00022989"/>
    </source>
</evidence>
<keyword evidence="3" id="KW-0444">Lipid biosynthesis</keyword>
<gene>
    <name evidence="18" type="ORF">HanXRQr2_Chr05g0233561</name>
</gene>
<dbReference type="Gramene" id="mRNA:HanXRQr2_Chr05g0233561">
    <property type="protein sequence ID" value="mRNA:HanXRQr2_Chr05g0233561"/>
    <property type="gene ID" value="HanXRQr2_Chr05g0233561"/>
</dbReference>
<dbReference type="GO" id="GO:0006695">
    <property type="term" value="P:cholesterol biosynthetic process"/>
    <property type="evidence" value="ECO:0007669"/>
    <property type="project" value="UniProtKB-KW"/>
</dbReference>
<keyword evidence="9" id="KW-1133">Transmembrane helix</keyword>
<keyword evidence="15" id="KW-0753">Steroid metabolism</keyword>
<dbReference type="Proteomes" id="UP000215914">
    <property type="component" value="Unassembled WGS sequence"/>
</dbReference>
<dbReference type="InterPro" id="IPR001171">
    <property type="entry name" value="ERG24_DHCR-like"/>
</dbReference>
<keyword evidence="13" id="KW-0472">Membrane</keyword>
<keyword evidence="19" id="KW-1185">Reference proteome</keyword>
<evidence type="ECO:0000256" key="4">
    <source>
        <dbReference type="ARBA" id="ARBA00022548"/>
    </source>
</evidence>
<evidence type="ECO:0000256" key="1">
    <source>
        <dbReference type="ARBA" id="ARBA00004141"/>
    </source>
</evidence>
<keyword evidence="10 18" id="KW-0560">Oxidoreductase</keyword>
<keyword evidence="7" id="KW-0521">NADP</keyword>
<evidence type="ECO:0000256" key="3">
    <source>
        <dbReference type="ARBA" id="ARBA00022516"/>
    </source>
</evidence>
<dbReference type="EMBL" id="MNCJ02000320">
    <property type="protein sequence ID" value="KAF5807426.1"/>
    <property type="molecule type" value="Genomic_DNA"/>
</dbReference>
<evidence type="ECO:0000313" key="19">
    <source>
        <dbReference type="Proteomes" id="UP000215914"/>
    </source>
</evidence>
<evidence type="ECO:0000256" key="10">
    <source>
        <dbReference type="ARBA" id="ARBA00023002"/>
    </source>
</evidence>